<dbReference type="InterPro" id="IPR033253">
    <property type="entry name" value="CFAP45"/>
</dbReference>
<keyword evidence="5" id="KW-0966">Cell projection</keyword>
<feature type="region of interest" description="Disordered" evidence="9">
    <location>
        <begin position="1"/>
        <end position="20"/>
    </location>
</feature>
<feature type="domain" description="Trichohyalin-plectin-homology" evidence="10">
    <location>
        <begin position="158"/>
        <end position="500"/>
    </location>
</feature>
<dbReference type="Proteomes" id="UP001566132">
    <property type="component" value="Unassembled WGS sequence"/>
</dbReference>
<feature type="coiled-coil region" evidence="8">
    <location>
        <begin position="179"/>
        <end position="239"/>
    </location>
</feature>
<dbReference type="InterPro" id="IPR043597">
    <property type="entry name" value="TPH_dom"/>
</dbReference>
<protein>
    <recommendedName>
        <fullName evidence="7">Cilia- and flagella-associated protein 45</fullName>
    </recommendedName>
</protein>
<dbReference type="AlphaFoldDB" id="A0ABD1F8H2"/>
<evidence type="ECO:0000256" key="9">
    <source>
        <dbReference type="SAM" id="MobiDB-lite"/>
    </source>
</evidence>
<evidence type="ECO:0000256" key="1">
    <source>
        <dbReference type="ARBA" id="ARBA00004230"/>
    </source>
</evidence>
<feature type="compositionally biased region" description="Basic residues" evidence="9">
    <location>
        <begin position="1"/>
        <end position="12"/>
    </location>
</feature>
<comment type="similarity">
    <text evidence="6">Belongs to the CFAP45 family.</text>
</comment>
<evidence type="ECO:0000313" key="11">
    <source>
        <dbReference type="EMBL" id="KAL1513274.1"/>
    </source>
</evidence>
<keyword evidence="12" id="KW-1185">Reference proteome</keyword>
<dbReference type="Pfam" id="PF13868">
    <property type="entry name" value="TPH"/>
    <property type="match status" value="1"/>
</dbReference>
<dbReference type="PANTHER" id="PTHR15504:SF0">
    <property type="entry name" value="CILIA- AND FLAGELLA-ASSOCIATED PROTEIN 45"/>
    <property type="match status" value="1"/>
</dbReference>
<keyword evidence="3 8" id="KW-0175">Coiled coil</keyword>
<feature type="coiled-coil region" evidence="8">
    <location>
        <begin position="88"/>
        <end position="118"/>
    </location>
</feature>
<dbReference type="EMBL" id="JBDJPC010000002">
    <property type="protein sequence ID" value="KAL1513274.1"/>
    <property type="molecule type" value="Genomic_DNA"/>
</dbReference>
<gene>
    <name evidence="11" type="ORF">ABEB36_002701</name>
</gene>
<organism evidence="11 12">
    <name type="scientific">Hypothenemus hampei</name>
    <name type="common">Coffee berry borer</name>
    <dbReference type="NCBI Taxonomy" id="57062"/>
    <lineage>
        <taxon>Eukaryota</taxon>
        <taxon>Metazoa</taxon>
        <taxon>Ecdysozoa</taxon>
        <taxon>Arthropoda</taxon>
        <taxon>Hexapoda</taxon>
        <taxon>Insecta</taxon>
        <taxon>Pterygota</taxon>
        <taxon>Neoptera</taxon>
        <taxon>Endopterygota</taxon>
        <taxon>Coleoptera</taxon>
        <taxon>Polyphaga</taxon>
        <taxon>Cucujiformia</taxon>
        <taxon>Curculionidae</taxon>
        <taxon>Scolytinae</taxon>
        <taxon>Hypothenemus</taxon>
    </lineage>
</organism>
<keyword evidence="4" id="KW-0969">Cilium</keyword>
<keyword evidence="2" id="KW-0282">Flagellum</keyword>
<reference evidence="11 12" key="1">
    <citation type="submission" date="2024-05" db="EMBL/GenBank/DDBJ databases">
        <title>Genetic variation in Jamaican populations of the coffee berry borer (Hypothenemus hampei).</title>
        <authorList>
            <person name="Errbii M."/>
            <person name="Myrie A."/>
        </authorList>
    </citation>
    <scope>NUCLEOTIDE SEQUENCE [LARGE SCALE GENOMIC DNA]</scope>
    <source>
        <strain evidence="11">JA-Hopewell-2020-01-JO</strain>
        <tissue evidence="11">Whole body</tissue>
    </source>
</reference>
<name>A0ABD1F8H2_HYPHA</name>
<evidence type="ECO:0000256" key="7">
    <source>
        <dbReference type="ARBA" id="ARBA00034142"/>
    </source>
</evidence>
<evidence type="ECO:0000256" key="8">
    <source>
        <dbReference type="SAM" id="Coils"/>
    </source>
</evidence>
<evidence type="ECO:0000313" key="12">
    <source>
        <dbReference type="Proteomes" id="UP001566132"/>
    </source>
</evidence>
<sequence length="519" mass="62230">MSRPGKFKSKTQKPKDQTCNHTIEQCGQKLNDVYIHYKPGKATEGKERVVAFELTGTRELIVPNPLPHDNPGILPLSEYKRLKQQAHITTLEERRKVLEEAEQQKNKLIMESEQRKEALLKMQKSTKNQPGSKLESIESEVAKKNLYLLRRSKELMIEQDERVRKANGIILATKCRAIRNAQIAEKKLIEEQLKQEEQRLDAMMEQQRQIKIKKEEEKRDEQEMNKQKYVQEVKQQMKENELERLLEAEKIEAESRMINKALIEFQKDEDARLKQRREMQEKMRNEFKQANADAEKYKYLKEEEQRISDLRIQEFMRQKAEREEALEKEKALAKALKEREIARLRTTQEKSQALQTAIDEMNALRAQEEKEREWREQEKQAAIKKQKLISDLYEARKKQIEDIRNNQARSLARDEEDFNRVAKVQHELHQKDLEKQKKKIQETTSHKKELLKQINEKERERINWQKERFEDGRAQRMEIVLKDKGVEDYLQQKIDKLKDYNVPHNYIKDIERQLKLREK</sequence>
<feature type="coiled-coil region" evidence="8">
    <location>
        <begin position="423"/>
        <end position="467"/>
    </location>
</feature>
<proteinExistence type="inferred from homology"/>
<feature type="coiled-coil region" evidence="8">
    <location>
        <begin position="273"/>
        <end position="371"/>
    </location>
</feature>
<accession>A0ABD1F8H2</accession>
<evidence type="ECO:0000256" key="4">
    <source>
        <dbReference type="ARBA" id="ARBA00023069"/>
    </source>
</evidence>
<evidence type="ECO:0000256" key="5">
    <source>
        <dbReference type="ARBA" id="ARBA00023273"/>
    </source>
</evidence>
<comment type="caution">
    <text evidence="11">The sequence shown here is derived from an EMBL/GenBank/DDBJ whole genome shotgun (WGS) entry which is preliminary data.</text>
</comment>
<evidence type="ECO:0000256" key="6">
    <source>
        <dbReference type="ARBA" id="ARBA00034116"/>
    </source>
</evidence>
<evidence type="ECO:0000256" key="3">
    <source>
        <dbReference type="ARBA" id="ARBA00023054"/>
    </source>
</evidence>
<evidence type="ECO:0000259" key="10">
    <source>
        <dbReference type="Pfam" id="PF13868"/>
    </source>
</evidence>
<evidence type="ECO:0000256" key="2">
    <source>
        <dbReference type="ARBA" id="ARBA00022846"/>
    </source>
</evidence>
<dbReference type="PANTHER" id="PTHR15504">
    <property type="entry name" value="NASOPHARYNGEAL EPITHELIUM SPECIFIC PROTEIN 1"/>
    <property type="match status" value="1"/>
</dbReference>
<comment type="subcellular location">
    <subcellularLocation>
        <location evidence="1">Cell projection</location>
        <location evidence="1">Cilium</location>
        <location evidence="1">Flagellum</location>
    </subcellularLocation>
</comment>
<dbReference type="GO" id="GO:0031514">
    <property type="term" value="C:motile cilium"/>
    <property type="evidence" value="ECO:0007669"/>
    <property type="project" value="UniProtKB-SubCell"/>
</dbReference>